<dbReference type="AlphaFoldDB" id="A0A1G4Q6Q0"/>
<dbReference type="EMBL" id="FMTT01000005">
    <property type="protein sequence ID" value="SCW40152.1"/>
    <property type="molecule type" value="Genomic_DNA"/>
</dbReference>
<keyword evidence="2" id="KW-1185">Reference proteome</keyword>
<gene>
    <name evidence="1" type="ORF">SAMN04487970_1005178</name>
</gene>
<accession>A0A1G4Q6Q0</accession>
<organism evidence="1 2">
    <name type="scientific">Paenibacillus tianmuensis</name>
    <dbReference type="NCBI Taxonomy" id="624147"/>
    <lineage>
        <taxon>Bacteria</taxon>
        <taxon>Bacillati</taxon>
        <taxon>Bacillota</taxon>
        <taxon>Bacilli</taxon>
        <taxon>Bacillales</taxon>
        <taxon>Paenibacillaceae</taxon>
        <taxon>Paenibacillus</taxon>
    </lineage>
</organism>
<proteinExistence type="predicted"/>
<name>A0A1G4Q6Q0_9BACL</name>
<evidence type="ECO:0000313" key="1">
    <source>
        <dbReference type="EMBL" id="SCW40152.1"/>
    </source>
</evidence>
<reference evidence="2" key="1">
    <citation type="submission" date="2016-10" db="EMBL/GenBank/DDBJ databases">
        <authorList>
            <person name="Varghese N."/>
            <person name="Submissions S."/>
        </authorList>
    </citation>
    <scope>NUCLEOTIDE SEQUENCE [LARGE SCALE GENOMIC DNA]</scope>
    <source>
        <strain evidence="2">CGMCC 1.8946</strain>
    </source>
</reference>
<evidence type="ECO:0000313" key="2">
    <source>
        <dbReference type="Proteomes" id="UP000198601"/>
    </source>
</evidence>
<protein>
    <submittedName>
        <fullName evidence="1">Uncharacterized protein</fullName>
    </submittedName>
</protein>
<sequence length="127" mass="14975">MNLRAAEKKLESKFAELKAQWSKQGPYRTIVSIKGRKIGLEYYATFTPLELHAFNFLRKQHLFETWFFEIKMIMKADFEMLLSSINDELRIVSFDSKMSENYDVQTTIIEMNKDLEKLIINGQVVLT</sequence>
<dbReference type="Proteomes" id="UP000198601">
    <property type="component" value="Unassembled WGS sequence"/>
</dbReference>